<dbReference type="InterPro" id="IPR003945">
    <property type="entry name" value="NU5C-like"/>
</dbReference>
<dbReference type="PANTHER" id="PTHR42829">
    <property type="entry name" value="NADH-UBIQUINONE OXIDOREDUCTASE CHAIN 5"/>
    <property type="match status" value="1"/>
</dbReference>
<dbReference type="GO" id="GO:0003954">
    <property type="term" value="F:NADH dehydrogenase activity"/>
    <property type="evidence" value="ECO:0007669"/>
    <property type="project" value="TreeGrafter"/>
</dbReference>
<dbReference type="EMBL" id="LAZR01030501">
    <property type="protein sequence ID" value="KKL56419.1"/>
    <property type="molecule type" value="Genomic_DNA"/>
</dbReference>
<reference evidence="6" key="1">
    <citation type="journal article" date="2015" name="Nature">
        <title>Complex archaea that bridge the gap between prokaryotes and eukaryotes.</title>
        <authorList>
            <person name="Spang A."/>
            <person name="Saw J.H."/>
            <person name="Jorgensen S.L."/>
            <person name="Zaremba-Niedzwiedzka K."/>
            <person name="Martijn J."/>
            <person name="Lind A.E."/>
            <person name="van Eijk R."/>
            <person name="Schleper C."/>
            <person name="Guy L."/>
            <person name="Ettema T.J."/>
        </authorList>
    </citation>
    <scope>NUCLEOTIDE SEQUENCE</scope>
</reference>
<evidence type="ECO:0000256" key="2">
    <source>
        <dbReference type="ARBA" id="ARBA00022692"/>
    </source>
</evidence>
<dbReference type="GO" id="GO:0016020">
    <property type="term" value="C:membrane"/>
    <property type="evidence" value="ECO:0007669"/>
    <property type="project" value="UniProtKB-SubCell"/>
</dbReference>
<comment type="caution">
    <text evidence="6">The sequence shown here is derived from an EMBL/GenBank/DDBJ whole genome shotgun (WGS) entry which is preliminary data.</text>
</comment>
<dbReference type="GO" id="GO:0042773">
    <property type="term" value="P:ATP synthesis coupled electron transport"/>
    <property type="evidence" value="ECO:0007669"/>
    <property type="project" value="InterPro"/>
</dbReference>
<feature type="transmembrane region" description="Helical" evidence="5">
    <location>
        <begin position="110"/>
        <end position="130"/>
    </location>
</feature>
<evidence type="ECO:0000313" key="6">
    <source>
        <dbReference type="EMBL" id="KKL56419.1"/>
    </source>
</evidence>
<dbReference type="AlphaFoldDB" id="A0A0F9D4C7"/>
<keyword evidence="2 5" id="KW-0812">Transmembrane</keyword>
<evidence type="ECO:0000256" key="1">
    <source>
        <dbReference type="ARBA" id="ARBA00004141"/>
    </source>
</evidence>
<comment type="subcellular location">
    <subcellularLocation>
        <location evidence="1">Membrane</location>
        <topology evidence="1">Multi-pass membrane protein</topology>
    </subcellularLocation>
</comment>
<protein>
    <recommendedName>
        <fullName evidence="7">NADH:ubiquinone/plastoquinone oxidoreductase chloroplast chain 5 C-terminal domain-containing protein</fullName>
    </recommendedName>
</protein>
<sequence length="234" mass="25259">MNLQDPSLLHVSAYINGQWTAADQQQTFPVSNPATGEQEDTDVGFPGPEHHIAERERSMKVPMAILAVLSLLGGLVQVPGVSDVVERFLEPTFAGSRFAGLEPSAGIEGLALVLGGVVALAGIAIAYFLYVRAHGSTLRLVERLRVLHTFLFHKWYFDELYEAVFVQPLLALGRGASQVFERVVIDGMVSGTTLVVRTGNSLLRIAQSGILRSYALLLVGGVAAIVLYFLIVSN</sequence>
<name>A0A0F9D4C7_9ZZZZ</name>
<dbReference type="GO" id="GO:0008137">
    <property type="term" value="F:NADH dehydrogenase (ubiquinone) activity"/>
    <property type="evidence" value="ECO:0007669"/>
    <property type="project" value="InterPro"/>
</dbReference>
<proteinExistence type="predicted"/>
<dbReference type="GO" id="GO:0015990">
    <property type="term" value="P:electron transport coupled proton transport"/>
    <property type="evidence" value="ECO:0007669"/>
    <property type="project" value="TreeGrafter"/>
</dbReference>
<feature type="transmembrane region" description="Helical" evidence="5">
    <location>
        <begin position="214"/>
        <end position="231"/>
    </location>
</feature>
<organism evidence="6">
    <name type="scientific">marine sediment metagenome</name>
    <dbReference type="NCBI Taxonomy" id="412755"/>
    <lineage>
        <taxon>unclassified sequences</taxon>
        <taxon>metagenomes</taxon>
        <taxon>ecological metagenomes</taxon>
    </lineage>
</organism>
<dbReference type="PANTHER" id="PTHR42829:SF2">
    <property type="entry name" value="NADH-UBIQUINONE OXIDOREDUCTASE CHAIN 5"/>
    <property type="match status" value="1"/>
</dbReference>
<evidence type="ECO:0008006" key="7">
    <source>
        <dbReference type="Google" id="ProtNLM"/>
    </source>
</evidence>
<evidence type="ECO:0000256" key="5">
    <source>
        <dbReference type="SAM" id="Phobius"/>
    </source>
</evidence>
<evidence type="ECO:0000256" key="3">
    <source>
        <dbReference type="ARBA" id="ARBA00022989"/>
    </source>
</evidence>
<evidence type="ECO:0000256" key="4">
    <source>
        <dbReference type="ARBA" id="ARBA00023136"/>
    </source>
</evidence>
<keyword evidence="4 5" id="KW-0472">Membrane</keyword>
<gene>
    <name evidence="6" type="ORF">LCGC14_2245590</name>
</gene>
<keyword evidence="3 5" id="KW-1133">Transmembrane helix</keyword>
<feature type="transmembrane region" description="Helical" evidence="5">
    <location>
        <begin position="61"/>
        <end position="81"/>
    </location>
</feature>
<dbReference type="InterPro" id="IPR016162">
    <property type="entry name" value="Ald_DH_N"/>
</dbReference>
<dbReference type="Gene3D" id="1.20.5.2700">
    <property type="match status" value="1"/>
</dbReference>
<dbReference type="Gene3D" id="3.40.605.10">
    <property type="entry name" value="Aldehyde Dehydrogenase, Chain A, domain 1"/>
    <property type="match status" value="1"/>
</dbReference>
<accession>A0A0F9D4C7</accession>